<organism evidence="2 3">
    <name type="scientific">Rosistilla oblonga</name>
    <dbReference type="NCBI Taxonomy" id="2527990"/>
    <lineage>
        <taxon>Bacteria</taxon>
        <taxon>Pseudomonadati</taxon>
        <taxon>Planctomycetota</taxon>
        <taxon>Planctomycetia</taxon>
        <taxon>Pirellulales</taxon>
        <taxon>Pirellulaceae</taxon>
        <taxon>Rosistilla</taxon>
    </lineage>
</organism>
<dbReference type="Gene3D" id="1.10.3210.10">
    <property type="entry name" value="Hypothetical protein af1432"/>
    <property type="match status" value="1"/>
</dbReference>
<dbReference type="RefSeq" id="WP_145118184.1">
    <property type="nucleotide sequence ID" value="NZ_CP036292.1"/>
</dbReference>
<gene>
    <name evidence="2" type="primary">rpfG_1</name>
    <name evidence="2" type="ORF">Mal33_09640</name>
</gene>
<dbReference type="PROSITE" id="PS51832">
    <property type="entry name" value="HD_GYP"/>
    <property type="match status" value="1"/>
</dbReference>
<name>A0A518IPH3_9BACT</name>
<dbReference type="PANTHER" id="PTHR43155">
    <property type="entry name" value="CYCLIC DI-GMP PHOSPHODIESTERASE PA4108-RELATED"/>
    <property type="match status" value="1"/>
</dbReference>
<dbReference type="OrthoDB" id="9804747at2"/>
<dbReference type="GO" id="GO:0071111">
    <property type="term" value="F:cyclic-guanylate-specific phosphodiesterase activity"/>
    <property type="evidence" value="ECO:0007669"/>
    <property type="project" value="UniProtKB-EC"/>
</dbReference>
<protein>
    <submittedName>
        <fullName evidence="2">Cyclic di-GMP phosphodiesterase response regulator RpfG</fullName>
        <ecNumber evidence="2">3.1.4.52</ecNumber>
    </submittedName>
</protein>
<dbReference type="AlphaFoldDB" id="A0A518IPH3"/>
<dbReference type="SUPFAM" id="SSF109604">
    <property type="entry name" value="HD-domain/PDEase-like"/>
    <property type="match status" value="1"/>
</dbReference>
<dbReference type="CDD" id="cd00077">
    <property type="entry name" value="HDc"/>
    <property type="match status" value="1"/>
</dbReference>
<dbReference type="EC" id="3.1.4.52" evidence="2"/>
<dbReference type="PANTHER" id="PTHR43155:SF2">
    <property type="entry name" value="CYCLIC DI-GMP PHOSPHODIESTERASE PA4108"/>
    <property type="match status" value="1"/>
</dbReference>
<evidence type="ECO:0000259" key="1">
    <source>
        <dbReference type="PROSITE" id="PS51832"/>
    </source>
</evidence>
<dbReference type="EMBL" id="CP036318">
    <property type="protein sequence ID" value="QDV54996.1"/>
    <property type="molecule type" value="Genomic_DNA"/>
</dbReference>
<dbReference type="Pfam" id="PF13487">
    <property type="entry name" value="HD_5"/>
    <property type="match status" value="1"/>
</dbReference>
<proteinExistence type="predicted"/>
<dbReference type="InterPro" id="IPR037522">
    <property type="entry name" value="HD_GYP_dom"/>
</dbReference>
<feature type="domain" description="HD-GYP" evidence="1">
    <location>
        <begin position="125"/>
        <end position="320"/>
    </location>
</feature>
<keyword evidence="2" id="KW-0378">Hydrolase</keyword>
<reference evidence="2 3" key="1">
    <citation type="submission" date="2019-02" db="EMBL/GenBank/DDBJ databases">
        <title>Deep-cultivation of Planctomycetes and their phenomic and genomic characterization uncovers novel biology.</title>
        <authorList>
            <person name="Wiegand S."/>
            <person name="Jogler M."/>
            <person name="Boedeker C."/>
            <person name="Pinto D."/>
            <person name="Vollmers J."/>
            <person name="Rivas-Marin E."/>
            <person name="Kohn T."/>
            <person name="Peeters S.H."/>
            <person name="Heuer A."/>
            <person name="Rast P."/>
            <person name="Oberbeckmann S."/>
            <person name="Bunk B."/>
            <person name="Jeske O."/>
            <person name="Meyerdierks A."/>
            <person name="Storesund J.E."/>
            <person name="Kallscheuer N."/>
            <person name="Luecker S."/>
            <person name="Lage O.M."/>
            <person name="Pohl T."/>
            <person name="Merkel B.J."/>
            <person name="Hornburger P."/>
            <person name="Mueller R.-W."/>
            <person name="Bruemmer F."/>
            <person name="Labrenz M."/>
            <person name="Spormann A.M."/>
            <person name="Op den Camp H."/>
            <person name="Overmann J."/>
            <person name="Amann R."/>
            <person name="Jetten M.S.M."/>
            <person name="Mascher T."/>
            <person name="Medema M.H."/>
            <person name="Devos D.P."/>
            <person name="Kaster A.-K."/>
            <person name="Ovreas L."/>
            <person name="Rohde M."/>
            <person name="Galperin M.Y."/>
            <person name="Jogler C."/>
        </authorList>
    </citation>
    <scope>NUCLEOTIDE SEQUENCE [LARGE SCALE GENOMIC DNA]</scope>
    <source>
        <strain evidence="2 3">Mal33</strain>
    </source>
</reference>
<evidence type="ECO:0000313" key="3">
    <source>
        <dbReference type="Proteomes" id="UP000316770"/>
    </source>
</evidence>
<keyword evidence="3" id="KW-1185">Reference proteome</keyword>
<sequence>MSLDVEKLVVGTVLKESLYSDSGQLLLRRGSYVSEEVYKRLRRRSASRIVAPPPVSLDSYAAGLPGSDASRHGCKPYDDRQVQRLQQRFESAAETVTDLADAFNQRKLKSAQGLRDLAGDCIDDMSNDMDQVLSAMCEVPEDHRLAARCMRMGMICVAIGMEMDLPKDELIQVGTAGVVHDWGLFSLPPELRYIHPEMTFQQRIQYTRHPFYAHDLLRAISNVDGSVLLAVLQAHERIDGSGFPSGLRGDPICLFARILAVADTYLALTAPVGDLPAVVPCDAVAYLVGQLGKSRFDPRVVRGFLQSMAQFPIGSLLQLNDHRQVKVLRSNGKQYGRPIVQDLMSSEILDLAQHDLDIVKPILRHDPSEYRLKPEFRRLMDNRDLPEYLHKDCFVRPEMVDV</sequence>
<evidence type="ECO:0000313" key="2">
    <source>
        <dbReference type="EMBL" id="QDV54996.1"/>
    </source>
</evidence>
<accession>A0A518IPH3</accession>
<dbReference type="Proteomes" id="UP000316770">
    <property type="component" value="Chromosome"/>
</dbReference>
<dbReference type="InterPro" id="IPR003607">
    <property type="entry name" value="HD/PDEase_dom"/>
</dbReference>